<evidence type="ECO:0000313" key="4">
    <source>
        <dbReference type="Proteomes" id="UP000190229"/>
    </source>
</evidence>
<evidence type="ECO:0000313" key="3">
    <source>
        <dbReference type="EMBL" id="OPG16049.1"/>
    </source>
</evidence>
<feature type="domain" description="Integrase catalytic" evidence="2">
    <location>
        <begin position="91"/>
        <end position="261"/>
    </location>
</feature>
<sequence length="281" mass="32895">MPISQQADLLNLNRTSLYYKPVGASEEEVDLRRRIDEIYTDRPVSGSRYITAILRREGWVINRKRVRRSMREMGIVGVCPGPNLSKRNLQHQIYPYLLRNIKAGHCNHVWGIDITFIRLKHGWMYLVAVIDWYSQYVVSWRLEQTLDIGFVLEATTEALGQAVPEIWNSDQGSHFTSPQYTDLLKAAGVKISMDGKNRALDNIFTERFWRTLKYEEVYTKEYANPREARLNIGRFIHRYNHERPHQSLRDHTPAEIYMKGMVPEDPIPVVPRRDDVVRVIA</sequence>
<dbReference type="Pfam" id="PF00665">
    <property type="entry name" value="rve"/>
    <property type="match status" value="1"/>
</dbReference>
<dbReference type="InterPro" id="IPR001584">
    <property type="entry name" value="Integrase_cat-core"/>
</dbReference>
<reference evidence="3 4" key="1">
    <citation type="submission" date="2017-02" db="EMBL/GenBank/DDBJ databases">
        <title>Draft genome of Acidibacillus ferrooxidans Huett2.</title>
        <authorList>
            <person name="Schopf S."/>
        </authorList>
    </citation>
    <scope>NUCLEOTIDE SEQUENCE [LARGE SCALE GENOMIC DNA]</scope>
    <source>
        <strain evidence="3 4">Huett2</strain>
    </source>
</reference>
<dbReference type="InterPro" id="IPR025948">
    <property type="entry name" value="HTH-like_dom"/>
</dbReference>
<dbReference type="NCBIfam" id="NF033516">
    <property type="entry name" value="transpos_IS3"/>
    <property type="match status" value="1"/>
</dbReference>
<dbReference type="InterPro" id="IPR012337">
    <property type="entry name" value="RNaseH-like_sf"/>
</dbReference>
<dbReference type="AlphaFoldDB" id="A0A1V4ET00"/>
<dbReference type="Pfam" id="PF13333">
    <property type="entry name" value="rve_2"/>
    <property type="match status" value="1"/>
</dbReference>
<proteinExistence type="predicted"/>
<organism evidence="3 4">
    <name type="scientific">Ferroacidibacillus organovorans</name>
    <dbReference type="NCBI Taxonomy" id="1765683"/>
    <lineage>
        <taxon>Bacteria</taxon>
        <taxon>Bacillati</taxon>
        <taxon>Bacillota</taxon>
        <taxon>Bacilli</taxon>
        <taxon>Bacillales</taxon>
        <taxon>Alicyclobacillaceae</taxon>
        <taxon>Ferroacidibacillus</taxon>
    </lineage>
</organism>
<evidence type="ECO:0000259" key="2">
    <source>
        <dbReference type="PROSITE" id="PS50994"/>
    </source>
</evidence>
<dbReference type="GO" id="GO:0003676">
    <property type="term" value="F:nucleic acid binding"/>
    <property type="evidence" value="ECO:0007669"/>
    <property type="project" value="InterPro"/>
</dbReference>
<dbReference type="Gene3D" id="3.30.420.10">
    <property type="entry name" value="Ribonuclease H-like superfamily/Ribonuclease H"/>
    <property type="match status" value="1"/>
</dbReference>
<keyword evidence="4" id="KW-1185">Reference proteome</keyword>
<dbReference type="PANTHER" id="PTHR46889">
    <property type="entry name" value="TRANSPOSASE INSF FOR INSERTION SEQUENCE IS3B-RELATED"/>
    <property type="match status" value="1"/>
</dbReference>
<accession>A0A1V4ET00</accession>
<dbReference type="PROSITE" id="PS50994">
    <property type="entry name" value="INTEGRASE"/>
    <property type="match status" value="1"/>
</dbReference>
<dbReference type="SUPFAM" id="SSF53098">
    <property type="entry name" value="Ribonuclease H-like"/>
    <property type="match status" value="1"/>
</dbReference>
<name>A0A1V4ET00_9BACL</name>
<dbReference type="InterPro" id="IPR048020">
    <property type="entry name" value="Transpos_IS3"/>
</dbReference>
<dbReference type="Pfam" id="PF13276">
    <property type="entry name" value="HTH_21"/>
    <property type="match status" value="1"/>
</dbReference>
<dbReference type="Proteomes" id="UP000190229">
    <property type="component" value="Unassembled WGS sequence"/>
</dbReference>
<comment type="function">
    <text evidence="1">Involved in the transposition of the insertion sequence.</text>
</comment>
<dbReference type="GO" id="GO:0015074">
    <property type="term" value="P:DNA integration"/>
    <property type="evidence" value="ECO:0007669"/>
    <property type="project" value="InterPro"/>
</dbReference>
<protein>
    <recommendedName>
        <fullName evidence="2">Integrase catalytic domain-containing protein</fullName>
    </recommendedName>
</protein>
<evidence type="ECO:0000256" key="1">
    <source>
        <dbReference type="ARBA" id="ARBA00002286"/>
    </source>
</evidence>
<gene>
    <name evidence="3" type="ORF">B2M26_08350</name>
</gene>
<dbReference type="InterPro" id="IPR050900">
    <property type="entry name" value="Transposase_IS3/IS150/IS904"/>
</dbReference>
<comment type="caution">
    <text evidence="3">The sequence shown here is derived from an EMBL/GenBank/DDBJ whole genome shotgun (WGS) entry which is preliminary data.</text>
</comment>
<dbReference type="PANTHER" id="PTHR46889:SF7">
    <property type="entry name" value="TRANSPOSASE FOR INSERTION SEQUENCE ELEMENT IS904"/>
    <property type="match status" value="1"/>
</dbReference>
<dbReference type="EMBL" id="MWPS01000022">
    <property type="protein sequence ID" value="OPG16049.1"/>
    <property type="molecule type" value="Genomic_DNA"/>
</dbReference>
<dbReference type="InterPro" id="IPR036397">
    <property type="entry name" value="RNaseH_sf"/>
</dbReference>